<keyword evidence="2" id="KW-1185">Reference proteome</keyword>
<evidence type="ECO:0000313" key="2">
    <source>
        <dbReference type="Proteomes" id="UP000221165"/>
    </source>
</evidence>
<dbReference type="AlphaFoldDB" id="A0A2C6KBJ0"/>
<dbReference type="Proteomes" id="UP000221165">
    <property type="component" value="Unassembled WGS sequence"/>
</dbReference>
<name>A0A2C6KBJ0_9APIC</name>
<reference evidence="1 2" key="1">
    <citation type="journal article" date="2017" name="Int. J. Parasitol.">
        <title>The genome of the protozoan parasite Cystoisospora suis and a reverse vaccinology approach to identify vaccine candidates.</title>
        <authorList>
            <person name="Palmieri N."/>
            <person name="Shrestha A."/>
            <person name="Ruttkowski B."/>
            <person name="Beck T."/>
            <person name="Vogl C."/>
            <person name="Tomley F."/>
            <person name="Blake D.P."/>
            <person name="Joachim A."/>
        </authorList>
    </citation>
    <scope>NUCLEOTIDE SEQUENCE [LARGE SCALE GENOMIC DNA]</scope>
    <source>
        <strain evidence="1 2">Wien I</strain>
    </source>
</reference>
<sequence>MIEMLRSLNDVSGSGVQTPGFVVTNFVYTFYL</sequence>
<comment type="caution">
    <text evidence="1">The sequence shown here is derived from an EMBL/GenBank/DDBJ whole genome shotgun (WGS) entry which is preliminary data.</text>
</comment>
<proteinExistence type="predicted"/>
<gene>
    <name evidence="1" type="ORF">CSUI_011361</name>
</gene>
<dbReference type="GeneID" id="94434671"/>
<accession>A0A2C6KBJ0</accession>
<protein>
    <submittedName>
        <fullName evidence="1">Uncharacterized protein</fullName>
    </submittedName>
</protein>
<dbReference type="EMBL" id="MIGC01011008">
    <property type="protein sequence ID" value="PHJ14829.1"/>
    <property type="molecule type" value="Genomic_DNA"/>
</dbReference>
<evidence type="ECO:0000313" key="1">
    <source>
        <dbReference type="EMBL" id="PHJ14829.1"/>
    </source>
</evidence>
<dbReference type="VEuPathDB" id="ToxoDB:CSUI_011361"/>
<dbReference type="RefSeq" id="XP_067916564.1">
    <property type="nucleotide sequence ID" value="XM_068071460.1"/>
</dbReference>
<organism evidence="1 2">
    <name type="scientific">Cystoisospora suis</name>
    <dbReference type="NCBI Taxonomy" id="483139"/>
    <lineage>
        <taxon>Eukaryota</taxon>
        <taxon>Sar</taxon>
        <taxon>Alveolata</taxon>
        <taxon>Apicomplexa</taxon>
        <taxon>Conoidasida</taxon>
        <taxon>Coccidia</taxon>
        <taxon>Eucoccidiorida</taxon>
        <taxon>Eimeriorina</taxon>
        <taxon>Sarcocystidae</taxon>
        <taxon>Cystoisospora</taxon>
    </lineage>
</organism>